<dbReference type="Proteomes" id="UP001066276">
    <property type="component" value="Chromosome 1_2"/>
</dbReference>
<accession>A0AAV7VY45</accession>
<name>A0AAV7VY45_PLEWA</name>
<dbReference type="EMBL" id="JANPWB010000002">
    <property type="protein sequence ID" value="KAJ1205656.1"/>
    <property type="molecule type" value="Genomic_DNA"/>
</dbReference>
<evidence type="ECO:0000313" key="1">
    <source>
        <dbReference type="EMBL" id="KAJ1205656.1"/>
    </source>
</evidence>
<comment type="caution">
    <text evidence="1">The sequence shown here is derived from an EMBL/GenBank/DDBJ whole genome shotgun (WGS) entry which is preliminary data.</text>
</comment>
<organism evidence="1 2">
    <name type="scientific">Pleurodeles waltl</name>
    <name type="common">Iberian ribbed newt</name>
    <dbReference type="NCBI Taxonomy" id="8319"/>
    <lineage>
        <taxon>Eukaryota</taxon>
        <taxon>Metazoa</taxon>
        <taxon>Chordata</taxon>
        <taxon>Craniata</taxon>
        <taxon>Vertebrata</taxon>
        <taxon>Euteleostomi</taxon>
        <taxon>Amphibia</taxon>
        <taxon>Batrachia</taxon>
        <taxon>Caudata</taxon>
        <taxon>Salamandroidea</taxon>
        <taxon>Salamandridae</taxon>
        <taxon>Pleurodelinae</taxon>
        <taxon>Pleurodeles</taxon>
    </lineage>
</organism>
<dbReference type="AlphaFoldDB" id="A0AAV7VY45"/>
<gene>
    <name evidence="1" type="ORF">NDU88_001084</name>
</gene>
<reference evidence="1" key="1">
    <citation type="journal article" date="2022" name="bioRxiv">
        <title>Sequencing and chromosome-scale assembly of the giantPleurodeles waltlgenome.</title>
        <authorList>
            <person name="Brown T."/>
            <person name="Elewa A."/>
            <person name="Iarovenko S."/>
            <person name="Subramanian E."/>
            <person name="Araus A.J."/>
            <person name="Petzold A."/>
            <person name="Susuki M."/>
            <person name="Suzuki K.-i.T."/>
            <person name="Hayashi T."/>
            <person name="Toyoda A."/>
            <person name="Oliveira C."/>
            <person name="Osipova E."/>
            <person name="Leigh N.D."/>
            <person name="Simon A."/>
            <person name="Yun M.H."/>
        </authorList>
    </citation>
    <scope>NUCLEOTIDE SEQUENCE</scope>
    <source>
        <strain evidence="1">20211129_DDA</strain>
        <tissue evidence="1">Liver</tissue>
    </source>
</reference>
<protein>
    <submittedName>
        <fullName evidence="1">Uncharacterized protein</fullName>
    </submittedName>
</protein>
<sequence>MASSGKEKNILGGTWRPAQTRAAERLTKEAGPRVTRGGHMCRLTGTKENISGAAGVVLWQLAARSSGAAKDALGCSVFPSSRENQRQQ</sequence>
<proteinExistence type="predicted"/>
<keyword evidence="2" id="KW-1185">Reference proteome</keyword>
<evidence type="ECO:0000313" key="2">
    <source>
        <dbReference type="Proteomes" id="UP001066276"/>
    </source>
</evidence>